<organism evidence="1 2">
    <name type="scientific">Streblomastix strix</name>
    <dbReference type="NCBI Taxonomy" id="222440"/>
    <lineage>
        <taxon>Eukaryota</taxon>
        <taxon>Metamonada</taxon>
        <taxon>Preaxostyla</taxon>
        <taxon>Oxymonadida</taxon>
        <taxon>Streblomastigidae</taxon>
        <taxon>Streblomastix</taxon>
    </lineage>
</organism>
<protein>
    <submittedName>
        <fullName evidence="1">Uncharacterized protein</fullName>
    </submittedName>
</protein>
<dbReference type="Proteomes" id="UP000324800">
    <property type="component" value="Unassembled WGS sequence"/>
</dbReference>
<reference evidence="1 2" key="1">
    <citation type="submission" date="2019-03" db="EMBL/GenBank/DDBJ databases">
        <title>Single cell metagenomics reveals metabolic interactions within the superorganism composed of flagellate Streblomastix strix and complex community of Bacteroidetes bacteria on its surface.</title>
        <authorList>
            <person name="Treitli S.C."/>
            <person name="Kolisko M."/>
            <person name="Husnik F."/>
            <person name="Keeling P."/>
            <person name="Hampl V."/>
        </authorList>
    </citation>
    <scope>NUCLEOTIDE SEQUENCE [LARGE SCALE GENOMIC DNA]</scope>
    <source>
        <strain evidence="1">ST1C</strain>
    </source>
</reference>
<name>A0A5J4VIP9_9EUKA</name>
<dbReference type="EMBL" id="SNRW01006770">
    <property type="protein sequence ID" value="KAA6382468.1"/>
    <property type="molecule type" value="Genomic_DNA"/>
</dbReference>
<evidence type="ECO:0000313" key="2">
    <source>
        <dbReference type="Proteomes" id="UP000324800"/>
    </source>
</evidence>
<comment type="caution">
    <text evidence="1">The sequence shown here is derived from an EMBL/GenBank/DDBJ whole genome shotgun (WGS) entry which is preliminary data.</text>
</comment>
<accession>A0A5J4VIP9</accession>
<gene>
    <name evidence="1" type="ORF">EZS28_022005</name>
</gene>
<dbReference type="AlphaFoldDB" id="A0A5J4VIP9"/>
<evidence type="ECO:0000313" key="1">
    <source>
        <dbReference type="EMBL" id="KAA6382468.1"/>
    </source>
</evidence>
<proteinExistence type="predicted"/>
<sequence>MKSNELSPEDVLQLFQEAMRSEIYADNQISELYGRLNSVLLIVPHIVKERLAQFDTMIFQDKKQISQDVQLFLNFSGGRLIHSININPDLVEIMADFHSFCSTIVIDTRRLPFEIQKILIRPTNNSEDIYFNKENESNNECPLSLIHVAIEAEKVTSGGLLNCLNELRKQAFWMSQERAKFSYRRWKYLNKKKLIAERSLMKRKRTRNEMENRNEMEKDDMDQKENEQLAPRMIFEEESEAVALYEMLRSAAELTQNIVSLQQIDKLEPQSIKMTENDERDLYQIKPLSVAQLINWVQS</sequence>